<protein>
    <recommendedName>
        <fullName evidence="2">Reverse transcriptase domain-containing protein</fullName>
    </recommendedName>
</protein>
<dbReference type="InterPro" id="IPR043128">
    <property type="entry name" value="Rev_trsase/Diguanyl_cyclase"/>
</dbReference>
<dbReference type="PANTHER" id="PTHR24559">
    <property type="entry name" value="TRANSPOSON TY3-I GAG-POL POLYPROTEIN"/>
    <property type="match status" value="1"/>
</dbReference>
<dbReference type="Gene3D" id="3.10.10.10">
    <property type="entry name" value="HIV Type 1 Reverse Transcriptase, subunit A, domain 1"/>
    <property type="match status" value="1"/>
</dbReference>
<dbReference type="Pfam" id="PF00078">
    <property type="entry name" value="RVT_1"/>
    <property type="match status" value="1"/>
</dbReference>
<evidence type="ECO:0000313" key="4">
    <source>
        <dbReference type="Proteomes" id="UP001168877"/>
    </source>
</evidence>
<dbReference type="PANTHER" id="PTHR24559:SF444">
    <property type="entry name" value="REVERSE TRANSCRIPTASE DOMAIN-CONTAINING PROTEIN"/>
    <property type="match status" value="1"/>
</dbReference>
<feature type="compositionally biased region" description="Basic and acidic residues" evidence="1">
    <location>
        <begin position="31"/>
        <end position="51"/>
    </location>
</feature>
<feature type="region of interest" description="Disordered" evidence="1">
    <location>
        <begin position="31"/>
        <end position="54"/>
    </location>
</feature>
<comment type="caution">
    <text evidence="3">The sequence shown here is derived from an EMBL/GenBank/DDBJ whole genome shotgun (WGS) entry which is preliminary data.</text>
</comment>
<dbReference type="InterPro" id="IPR053134">
    <property type="entry name" value="RNA-dir_DNA_polymerase"/>
</dbReference>
<name>A0AA39SPY5_ACESA</name>
<dbReference type="PROSITE" id="PS50878">
    <property type="entry name" value="RT_POL"/>
    <property type="match status" value="1"/>
</dbReference>
<dbReference type="InterPro" id="IPR000477">
    <property type="entry name" value="RT_dom"/>
</dbReference>
<dbReference type="AlphaFoldDB" id="A0AA39SPY5"/>
<reference evidence="3" key="1">
    <citation type="journal article" date="2022" name="Plant J.">
        <title>Strategies of tolerance reflected in two North American maple genomes.</title>
        <authorList>
            <person name="McEvoy S.L."/>
            <person name="Sezen U.U."/>
            <person name="Trouern-Trend A."/>
            <person name="McMahon S.M."/>
            <person name="Schaberg P.G."/>
            <person name="Yang J."/>
            <person name="Wegrzyn J.L."/>
            <person name="Swenson N.G."/>
        </authorList>
    </citation>
    <scope>NUCLEOTIDE SEQUENCE</scope>
    <source>
        <strain evidence="3">NS2018</strain>
    </source>
</reference>
<dbReference type="SUPFAM" id="SSF56672">
    <property type="entry name" value="DNA/RNA polymerases"/>
    <property type="match status" value="1"/>
</dbReference>
<dbReference type="InterPro" id="IPR043502">
    <property type="entry name" value="DNA/RNA_pol_sf"/>
</dbReference>
<proteinExistence type="predicted"/>
<dbReference type="EMBL" id="JAUESC010000021">
    <property type="protein sequence ID" value="KAK0594638.1"/>
    <property type="molecule type" value="Genomic_DNA"/>
</dbReference>
<gene>
    <name evidence="3" type="ORF">LWI29_014969</name>
</gene>
<sequence>MARHANLSIFKDKAGMETLSIFELDKEVHEDNPKTFELDPRDKTSREKEEPTESIVLNEVEPDKTVKIGARLTKRKRRSFNPERSAAIKEEVSKLLAARSIREVKYPEWVANVVLVKKKNNQWRMCVDFTDLNKACPKDSFPLPRIDQLVDATAGHETLSFMDAYSGYNQIKMHKPDEEKTAFTTDQRLYCYTVMPFGLKNARATYQRLVNKMFARQIGRNMEVYIDDMLTKSITADRHTDDLRETFDVLVRYGMKLNPVKYVFGVPSGRFLGYQVHQRGIEVNPEKIQALAKMVLPRTLKDV</sequence>
<evidence type="ECO:0000259" key="2">
    <source>
        <dbReference type="PROSITE" id="PS50878"/>
    </source>
</evidence>
<dbReference type="Gene3D" id="3.30.70.270">
    <property type="match status" value="1"/>
</dbReference>
<evidence type="ECO:0000313" key="3">
    <source>
        <dbReference type="EMBL" id="KAK0594638.1"/>
    </source>
</evidence>
<reference evidence="3" key="2">
    <citation type="submission" date="2023-06" db="EMBL/GenBank/DDBJ databases">
        <authorList>
            <person name="Swenson N.G."/>
            <person name="Wegrzyn J.L."/>
            <person name="Mcevoy S.L."/>
        </authorList>
    </citation>
    <scope>NUCLEOTIDE SEQUENCE</scope>
    <source>
        <strain evidence="3">NS2018</strain>
        <tissue evidence="3">Leaf</tissue>
    </source>
</reference>
<keyword evidence="4" id="KW-1185">Reference proteome</keyword>
<accession>A0AA39SPY5</accession>
<dbReference type="CDD" id="cd01647">
    <property type="entry name" value="RT_LTR"/>
    <property type="match status" value="1"/>
</dbReference>
<evidence type="ECO:0000256" key="1">
    <source>
        <dbReference type="SAM" id="MobiDB-lite"/>
    </source>
</evidence>
<organism evidence="3 4">
    <name type="scientific">Acer saccharum</name>
    <name type="common">Sugar maple</name>
    <dbReference type="NCBI Taxonomy" id="4024"/>
    <lineage>
        <taxon>Eukaryota</taxon>
        <taxon>Viridiplantae</taxon>
        <taxon>Streptophyta</taxon>
        <taxon>Embryophyta</taxon>
        <taxon>Tracheophyta</taxon>
        <taxon>Spermatophyta</taxon>
        <taxon>Magnoliopsida</taxon>
        <taxon>eudicotyledons</taxon>
        <taxon>Gunneridae</taxon>
        <taxon>Pentapetalae</taxon>
        <taxon>rosids</taxon>
        <taxon>malvids</taxon>
        <taxon>Sapindales</taxon>
        <taxon>Sapindaceae</taxon>
        <taxon>Hippocastanoideae</taxon>
        <taxon>Acereae</taxon>
        <taxon>Acer</taxon>
    </lineage>
</organism>
<feature type="domain" description="Reverse transcriptase" evidence="2">
    <location>
        <begin position="97"/>
        <end position="276"/>
    </location>
</feature>
<dbReference type="Proteomes" id="UP001168877">
    <property type="component" value="Unassembled WGS sequence"/>
</dbReference>